<dbReference type="InterPro" id="IPR023997">
    <property type="entry name" value="TonB-dep_OMP_SusC/RagA_CS"/>
</dbReference>
<evidence type="ECO:0000256" key="2">
    <source>
        <dbReference type="ARBA" id="ARBA00023136"/>
    </source>
</evidence>
<feature type="domain" description="Secretin/TonB short N-terminal" evidence="5">
    <location>
        <begin position="48"/>
        <end position="99"/>
    </location>
</feature>
<dbReference type="InterPro" id="IPR039426">
    <property type="entry name" value="TonB-dep_rcpt-like"/>
</dbReference>
<protein>
    <submittedName>
        <fullName evidence="6">TonB-dependent receptor</fullName>
    </submittedName>
</protein>
<dbReference type="InterPro" id="IPR023996">
    <property type="entry name" value="TonB-dep_OMP_SusC/RagA"/>
</dbReference>
<sequence>MKFAIILLATVFLQSTYAVDVNAQNISISKKNASIPSLLREIRLQTGYDFFFEENTLNEAKTVTIHIKNGSLDEVLQTVFKGQPFTYSVSQNTVIIKNRGKVKPLKETNLRDVDIKIAGTVRDSMGEPLVGVSIKVKGTSVGTVTNMSGNYVIDASTDAILVFTYLGFKTIEVPVQGRTAINIVMQRDDAAISEVVVVGFGTQKKESLVGAQSTVKATELKTPARDLTTVLAGRLAGVVATQRSGAPGSDGATLLIRGVGTYASSPQGPLLVVDGVPDRAINNIDPEDIESFTILKDATATAVYGTRGANGVILINTKRGKLGKPQINAEFNQALTRFTLLPEFLDGPEFMTLYNEGLEMRGRAPLYSTEIIENHRSGEDPDLYPNVDWYSVLFNKYGHNNRATLNVNGGSESATYYISAGYFGEVGLFKTDDIQSYNSTLKLDRFNFTSNVGVDITKSTKLELGINGFITNVNRPAYGINQIFALATSTAPHVIPPQYSNGLWPQLSGTQISPYMALTQSGINNSYQTAVRSNLRVKQDLAMVLDGLSATGMFAFDVNLTNSTARSRTLQTYYASGRDDNGDLITSITTPGTEELAFSISRYGDRRFYSEAALNYSHQFGMHDVSGLLLFNQSDYADATSRVSSYQAAIPYRQRNIVGRANYGYDGRYYAEANFSYSGSDNFVPGKRFGFFPSFGAGWVVSREKWYEGVSDYVPYLKLRYTYGLSGNASLNDPDSRFLYLTTIGESGGYIFGQPGSSKTVGYSETRIGGNVQWETSYRQNLGVEMNFLNNDLQLIVELFKEDRKGILLRNQTVPYLSGFTADNLPYSNIGQTKNKGIDVTLEYNKQWAADGFFTFRGVFNYNKNLAVVDGIPPYRYDYLNRVGKPISQRFGYVATGLFETQEEIDNAATQAGDVRIGDIRYKDLNGDGIINSDDRTGIGYGAIPRMVYGLTFGGGFKGFDLSLFFQGVGMVDFSYESGYGTNPFYNGATYGNMYRQVLDRWTPENPNAEAFYPRLSTDRDNTTNYYASNWWVYRSDYIRLKQAELGYSFTKNQFLDRVGMSKLRVYASGTNLLTFSPWKFWDPELGDGRGAVYPNISTYNVGVRANFK</sequence>
<evidence type="ECO:0000256" key="1">
    <source>
        <dbReference type="ARBA" id="ARBA00022448"/>
    </source>
</evidence>
<dbReference type="Pfam" id="PF07660">
    <property type="entry name" value="STN"/>
    <property type="match status" value="1"/>
</dbReference>
<dbReference type="InterPro" id="IPR037066">
    <property type="entry name" value="Plug_dom_sf"/>
</dbReference>
<reference evidence="6 7" key="1">
    <citation type="submission" date="2020-08" db="EMBL/GenBank/DDBJ databases">
        <title>Sphingobacterium sp. DN00404 isolated from aquaculture water.</title>
        <authorList>
            <person name="Zhang M."/>
        </authorList>
    </citation>
    <scope>NUCLEOTIDE SEQUENCE [LARGE SCALE GENOMIC DNA]</scope>
    <source>
        <strain evidence="6 7">KCTC 42746</strain>
    </source>
</reference>
<dbReference type="Proteomes" id="UP000651112">
    <property type="component" value="Unassembled WGS sequence"/>
</dbReference>
<dbReference type="SMART" id="SM00965">
    <property type="entry name" value="STN"/>
    <property type="match status" value="1"/>
</dbReference>
<evidence type="ECO:0000313" key="6">
    <source>
        <dbReference type="EMBL" id="MBD1423922.1"/>
    </source>
</evidence>
<dbReference type="Pfam" id="PF07715">
    <property type="entry name" value="Plug"/>
    <property type="match status" value="1"/>
</dbReference>
<keyword evidence="3 4" id="KW-0998">Cell outer membrane</keyword>
<keyword evidence="1 4" id="KW-0813">Transport</keyword>
<gene>
    <name evidence="6" type="ORF">H8B21_20365</name>
</gene>
<keyword evidence="2 4" id="KW-0472">Membrane</keyword>
<evidence type="ECO:0000256" key="3">
    <source>
        <dbReference type="ARBA" id="ARBA00023237"/>
    </source>
</evidence>
<evidence type="ECO:0000256" key="4">
    <source>
        <dbReference type="PROSITE-ProRule" id="PRU01360"/>
    </source>
</evidence>
<organism evidence="6 7">
    <name type="scientific">Sphingobacterium chuzhouense</name>
    <dbReference type="NCBI Taxonomy" id="1742264"/>
    <lineage>
        <taxon>Bacteria</taxon>
        <taxon>Pseudomonadati</taxon>
        <taxon>Bacteroidota</taxon>
        <taxon>Sphingobacteriia</taxon>
        <taxon>Sphingobacteriales</taxon>
        <taxon>Sphingobacteriaceae</taxon>
        <taxon>Sphingobacterium</taxon>
    </lineage>
</organism>
<keyword evidence="7" id="KW-1185">Reference proteome</keyword>
<comment type="caution">
    <text evidence="6">The sequence shown here is derived from an EMBL/GenBank/DDBJ whole genome shotgun (WGS) entry which is preliminary data.</text>
</comment>
<keyword evidence="4" id="KW-0812">Transmembrane</keyword>
<name>A0ABR7XY20_9SPHI</name>
<dbReference type="Pfam" id="PF13715">
    <property type="entry name" value="CarbopepD_reg_2"/>
    <property type="match status" value="1"/>
</dbReference>
<comment type="subcellular location">
    <subcellularLocation>
        <location evidence="4">Cell outer membrane</location>
        <topology evidence="4">Multi-pass membrane protein</topology>
    </subcellularLocation>
</comment>
<dbReference type="PROSITE" id="PS52016">
    <property type="entry name" value="TONB_DEPENDENT_REC_3"/>
    <property type="match status" value="1"/>
</dbReference>
<dbReference type="InterPro" id="IPR011662">
    <property type="entry name" value="Secretin/TonB_short_N"/>
</dbReference>
<dbReference type="SUPFAM" id="SSF49464">
    <property type="entry name" value="Carboxypeptidase regulatory domain-like"/>
    <property type="match status" value="1"/>
</dbReference>
<dbReference type="EMBL" id="JACNYL010000007">
    <property type="protein sequence ID" value="MBD1423922.1"/>
    <property type="molecule type" value="Genomic_DNA"/>
</dbReference>
<dbReference type="InterPro" id="IPR008969">
    <property type="entry name" value="CarboxyPept-like_regulatory"/>
</dbReference>
<dbReference type="NCBIfam" id="TIGR04057">
    <property type="entry name" value="SusC_RagA_signa"/>
    <property type="match status" value="1"/>
</dbReference>
<dbReference type="InterPro" id="IPR012910">
    <property type="entry name" value="Plug_dom"/>
</dbReference>
<dbReference type="SUPFAM" id="SSF56935">
    <property type="entry name" value="Porins"/>
    <property type="match status" value="1"/>
</dbReference>
<keyword evidence="4" id="KW-1134">Transmembrane beta strand</keyword>
<dbReference type="Gene3D" id="2.170.130.10">
    <property type="entry name" value="TonB-dependent receptor, plug domain"/>
    <property type="match status" value="1"/>
</dbReference>
<proteinExistence type="inferred from homology"/>
<evidence type="ECO:0000259" key="5">
    <source>
        <dbReference type="SMART" id="SM00965"/>
    </source>
</evidence>
<dbReference type="NCBIfam" id="TIGR04056">
    <property type="entry name" value="OMP_RagA_SusC"/>
    <property type="match status" value="1"/>
</dbReference>
<evidence type="ECO:0000313" key="7">
    <source>
        <dbReference type="Proteomes" id="UP000651112"/>
    </source>
</evidence>
<dbReference type="RefSeq" id="WP_190315697.1">
    <property type="nucleotide sequence ID" value="NZ_JACNYL010000007.1"/>
</dbReference>
<comment type="similarity">
    <text evidence="4">Belongs to the TonB-dependent receptor family.</text>
</comment>
<accession>A0ABR7XY20</accession>
<keyword evidence="6" id="KW-0675">Receptor</keyword>